<dbReference type="InterPro" id="IPR002110">
    <property type="entry name" value="Ankyrin_rpt"/>
</dbReference>
<dbReference type="EMBL" id="LSRX01000619">
    <property type="protein sequence ID" value="OLP92519.1"/>
    <property type="molecule type" value="Genomic_DNA"/>
</dbReference>
<dbReference type="PROSITE" id="PS50297">
    <property type="entry name" value="ANK_REP_REGION"/>
    <property type="match status" value="2"/>
</dbReference>
<dbReference type="Proteomes" id="UP000186817">
    <property type="component" value="Unassembled WGS sequence"/>
</dbReference>
<dbReference type="PANTHER" id="PTHR24166">
    <property type="entry name" value="ROLLING PEBBLES, ISOFORM B"/>
    <property type="match status" value="1"/>
</dbReference>
<dbReference type="OrthoDB" id="445556at2759"/>
<evidence type="ECO:0000313" key="5">
    <source>
        <dbReference type="Proteomes" id="UP000186817"/>
    </source>
</evidence>
<dbReference type="InterPro" id="IPR050889">
    <property type="entry name" value="Dendritic_Spine_Reg/Scaffold"/>
</dbReference>
<dbReference type="PRINTS" id="PR01415">
    <property type="entry name" value="ANKYRIN"/>
</dbReference>
<evidence type="ECO:0000256" key="3">
    <source>
        <dbReference type="ARBA" id="ARBA00023186"/>
    </source>
</evidence>
<evidence type="ECO:0000256" key="2">
    <source>
        <dbReference type="ARBA" id="ARBA00023043"/>
    </source>
</evidence>
<protein>
    <submittedName>
        <fullName evidence="4">Uncharacterized protein</fullName>
    </submittedName>
</protein>
<dbReference type="InterPro" id="IPR036770">
    <property type="entry name" value="Ankyrin_rpt-contain_sf"/>
</dbReference>
<dbReference type="SUPFAM" id="SSF48403">
    <property type="entry name" value="Ankyrin repeat"/>
    <property type="match status" value="1"/>
</dbReference>
<keyword evidence="3" id="KW-0143">Chaperone</keyword>
<dbReference type="PROSITE" id="PS50088">
    <property type="entry name" value="ANK_REPEAT"/>
    <property type="match status" value="4"/>
</dbReference>
<name>A0A1Q9DBK0_SYMMI</name>
<organism evidence="4 5">
    <name type="scientific">Symbiodinium microadriaticum</name>
    <name type="common">Dinoflagellate</name>
    <name type="synonym">Zooxanthella microadriatica</name>
    <dbReference type="NCBI Taxonomy" id="2951"/>
    <lineage>
        <taxon>Eukaryota</taxon>
        <taxon>Sar</taxon>
        <taxon>Alveolata</taxon>
        <taxon>Dinophyceae</taxon>
        <taxon>Suessiales</taxon>
        <taxon>Symbiodiniaceae</taxon>
        <taxon>Symbiodinium</taxon>
    </lineage>
</organism>
<keyword evidence="1" id="KW-0677">Repeat</keyword>
<dbReference type="InterPro" id="IPR001623">
    <property type="entry name" value="DnaJ_domain"/>
</dbReference>
<dbReference type="Pfam" id="PF11875">
    <property type="entry name" value="DnaJ-like_C11_C"/>
    <property type="match status" value="1"/>
</dbReference>
<dbReference type="CDD" id="cd06257">
    <property type="entry name" value="DnaJ"/>
    <property type="match status" value="1"/>
</dbReference>
<dbReference type="Gene3D" id="1.25.40.20">
    <property type="entry name" value="Ankyrin repeat-containing domain"/>
    <property type="match status" value="1"/>
</dbReference>
<dbReference type="InterPro" id="IPR024586">
    <property type="entry name" value="DnaJ-like_C11_C"/>
</dbReference>
<sequence>MLSKPFMELHQIRATFVRELKNQSMDTAWITLYYISQVLLMADGDYDLWDTLNLQRGASVDEVRVAFRELSRLYHPDKHVRAGEGENAAFVRVHRAYRILSDDALRGFYEKYGLSGVRLAESLSDDDGVDQGEGAISVPDDRLKDLESRVQRLVRKHEELRAQRLLSLNGSFVLSTAATAKSGTPLKRRFRLQYSALSHSVQIHLAERFRLSVGCASHVQSSSGAGAAKLLLAANATVAPGTNLRASCNVTGSTPDTELSIVRSLSPHCIVRQQLGYSRDGRYLALNVSPWLTRTLRGGLTGTLSSDPSLGFNLVKTSLSCGHSAKMFVDLQPGAGEVGCTFKYKPVKGFSMKVSPTLSRQGAAVQLICTKASADALTKLHWSLQVRAHGLALRLTLCRCGLRFVFPLELWSEASGPVPAAELGLAMLLWAAPPFVLRLLHSSVALISAQFSKAFAAPQKDEPPTNSEEDAHKAEAFRQRAFLTGEATRRRKEEEDMNGLVILSAHYGSKAAMQNGLKHGLSETRGVIDVTNCLMAKVRHSQLQISSAPKSTLLGFGRPEEDGADPVLHISYRFGGADFSRSFGEHDVEKMGEQFRWNPSEDRMGQMLLQAVYMEDQVTLEHLIKQKANLESRDETGATALHIATTRNMPSTVSWLLRHRADCFAKDGDGYHALTWACIKGHLQIVKILLEARASIEEAASSSGKTPLSLAAERGHMEVVEELLAKQARLDQTNTDGSTPLHAAAHLCEVEVVARLLSRKSLVNVADNEGWTPLMYAVNSPAAASDSVRPELSERKVHIEGAIGRKSTLELLLLHKADANAQSVDGFSPLIIVCAYDRPHAVKQLLDAKAQVNMATMKGQSAMLMAAVNDLPVVAKALIAGNADVNQANGKGESPLSVSEKNGFREVADLLKSAGALPPKGGKKKGRK</sequence>
<evidence type="ECO:0000256" key="1">
    <source>
        <dbReference type="ARBA" id="ARBA00022737"/>
    </source>
</evidence>
<dbReference type="Pfam" id="PF12796">
    <property type="entry name" value="Ank_2"/>
    <property type="match status" value="3"/>
</dbReference>
<dbReference type="SMART" id="SM00248">
    <property type="entry name" value="ANK"/>
    <property type="match status" value="8"/>
</dbReference>
<dbReference type="SUPFAM" id="SSF46565">
    <property type="entry name" value="Chaperone J-domain"/>
    <property type="match status" value="1"/>
</dbReference>
<evidence type="ECO:0000313" key="4">
    <source>
        <dbReference type="EMBL" id="OLP92519.1"/>
    </source>
</evidence>
<gene>
    <name evidence="4" type="ORF">AK812_SmicGene25676</name>
</gene>
<comment type="caution">
    <text evidence="4">The sequence shown here is derived from an EMBL/GenBank/DDBJ whole genome shotgun (WGS) entry which is preliminary data.</text>
</comment>
<dbReference type="AlphaFoldDB" id="A0A1Q9DBK0"/>
<proteinExistence type="predicted"/>
<keyword evidence="2" id="KW-0040">ANK repeat</keyword>
<dbReference type="Gene3D" id="1.10.287.110">
    <property type="entry name" value="DnaJ domain"/>
    <property type="match status" value="1"/>
</dbReference>
<dbReference type="SMART" id="SM00271">
    <property type="entry name" value="DnaJ"/>
    <property type="match status" value="1"/>
</dbReference>
<dbReference type="PRINTS" id="PR00625">
    <property type="entry name" value="JDOMAIN"/>
</dbReference>
<dbReference type="PROSITE" id="PS50076">
    <property type="entry name" value="DNAJ_2"/>
    <property type="match status" value="1"/>
</dbReference>
<accession>A0A1Q9DBK0</accession>
<dbReference type="Pfam" id="PF00226">
    <property type="entry name" value="DnaJ"/>
    <property type="match status" value="1"/>
</dbReference>
<keyword evidence="5" id="KW-1185">Reference proteome</keyword>
<dbReference type="PANTHER" id="PTHR24166:SF48">
    <property type="entry name" value="PROTEIN VAPYRIN"/>
    <property type="match status" value="1"/>
</dbReference>
<dbReference type="InterPro" id="IPR036869">
    <property type="entry name" value="J_dom_sf"/>
</dbReference>
<reference evidence="4 5" key="1">
    <citation type="submission" date="2016-02" db="EMBL/GenBank/DDBJ databases">
        <title>Genome analysis of coral dinoflagellate symbionts highlights evolutionary adaptations to a symbiotic lifestyle.</title>
        <authorList>
            <person name="Aranda M."/>
            <person name="Li Y."/>
            <person name="Liew Y.J."/>
            <person name="Baumgarten S."/>
            <person name="Simakov O."/>
            <person name="Wilson M."/>
            <person name="Piel J."/>
            <person name="Ashoor H."/>
            <person name="Bougouffa S."/>
            <person name="Bajic V.B."/>
            <person name="Ryu T."/>
            <person name="Ravasi T."/>
            <person name="Bayer T."/>
            <person name="Micklem G."/>
            <person name="Kim H."/>
            <person name="Bhak J."/>
            <person name="Lajeunesse T.C."/>
            <person name="Voolstra C.R."/>
        </authorList>
    </citation>
    <scope>NUCLEOTIDE SEQUENCE [LARGE SCALE GENOMIC DNA]</scope>
    <source>
        <strain evidence="4 5">CCMP2467</strain>
    </source>
</reference>